<evidence type="ECO:0000256" key="3">
    <source>
        <dbReference type="ARBA" id="ARBA00023163"/>
    </source>
</evidence>
<keyword evidence="2" id="KW-0238">DNA-binding</keyword>
<evidence type="ECO:0000259" key="4">
    <source>
        <dbReference type="PROSITE" id="PS50987"/>
    </source>
</evidence>
<dbReference type="PRINTS" id="PR00778">
    <property type="entry name" value="HTHARSR"/>
</dbReference>
<dbReference type="RefSeq" id="WP_204425167.1">
    <property type="nucleotide sequence ID" value="NZ_CP070228.1"/>
</dbReference>
<dbReference type="InterPro" id="IPR036388">
    <property type="entry name" value="WH-like_DNA-bd_sf"/>
</dbReference>
<feature type="domain" description="HTH arsR-type" evidence="4">
    <location>
        <begin position="2"/>
        <end position="96"/>
    </location>
</feature>
<dbReference type="NCBIfam" id="NF033788">
    <property type="entry name" value="HTH_metalloreg"/>
    <property type="match status" value="1"/>
</dbReference>
<dbReference type="InterPro" id="IPR001845">
    <property type="entry name" value="HTH_ArsR_DNA-bd_dom"/>
</dbReference>
<evidence type="ECO:0000313" key="6">
    <source>
        <dbReference type="Proteomes" id="UP000602653"/>
    </source>
</evidence>
<dbReference type="Proteomes" id="UP000602653">
    <property type="component" value="Chromosome"/>
</dbReference>
<proteinExistence type="predicted"/>
<dbReference type="EMBL" id="CP070228">
    <property type="protein sequence ID" value="QRV02629.1"/>
    <property type="molecule type" value="Genomic_DNA"/>
</dbReference>
<dbReference type="CDD" id="cd00090">
    <property type="entry name" value="HTH_ARSR"/>
    <property type="match status" value="1"/>
</dbReference>
<keyword evidence="3" id="KW-0804">Transcription</keyword>
<keyword evidence="1" id="KW-0805">Transcription regulation</keyword>
<keyword evidence="6" id="KW-1185">Reference proteome</keyword>
<accession>A0ABX7IHM1</accession>
<dbReference type="PANTHER" id="PTHR43132:SF6">
    <property type="entry name" value="HTH-TYPE TRANSCRIPTIONAL REPRESSOR CZRA"/>
    <property type="match status" value="1"/>
</dbReference>
<dbReference type="PROSITE" id="PS50987">
    <property type="entry name" value="HTH_ARSR_2"/>
    <property type="match status" value="1"/>
</dbReference>
<dbReference type="InterPro" id="IPR051011">
    <property type="entry name" value="Metal_resp_trans_reg"/>
</dbReference>
<sequence>MGNEQNLARVADLFKALGNESRLGILVALDGEAMSVGMLAEQTQMSQPLVSQHLRTLKTVGIVSANRHGKEMIYQLADEHVAHVINDAIIHAHETPDSSI</sequence>
<dbReference type="SMART" id="SM00418">
    <property type="entry name" value="HTH_ARSR"/>
    <property type="match status" value="1"/>
</dbReference>
<dbReference type="SUPFAM" id="SSF46785">
    <property type="entry name" value="Winged helix' DNA-binding domain"/>
    <property type="match status" value="1"/>
</dbReference>
<dbReference type="PANTHER" id="PTHR43132">
    <property type="entry name" value="ARSENICAL RESISTANCE OPERON REPRESSOR ARSR-RELATED"/>
    <property type="match status" value="1"/>
</dbReference>
<organism evidence="5 6">
    <name type="scientific">Arcanobacterium phocisimile</name>
    <dbReference type="NCBI Taxonomy" id="1302235"/>
    <lineage>
        <taxon>Bacteria</taxon>
        <taxon>Bacillati</taxon>
        <taxon>Actinomycetota</taxon>
        <taxon>Actinomycetes</taxon>
        <taxon>Actinomycetales</taxon>
        <taxon>Actinomycetaceae</taxon>
        <taxon>Arcanobacterium</taxon>
    </lineage>
</organism>
<gene>
    <name evidence="5" type="ORF">JTE88_02475</name>
</gene>
<reference evidence="5 6" key="1">
    <citation type="submission" date="2021-02" db="EMBL/GenBank/DDBJ databases">
        <title>Complete Genome Sequence of Arcanobacterium phocisimile strain DSM 26142T from a harbour seal.</title>
        <authorList>
            <person name="Borowiak M."/>
            <person name="Alssahen M."/>
            <person name="Malorny B."/>
            <person name="Laemmler C."/>
            <person name="Siebert U."/>
            <person name="Ploetz M."/>
            <person name="Abdulmawjood A."/>
        </authorList>
    </citation>
    <scope>NUCLEOTIDE SEQUENCE [LARGE SCALE GENOMIC DNA]</scope>
    <source>
        <strain evidence="5 6">DSM 26142</strain>
    </source>
</reference>
<dbReference type="InterPro" id="IPR036390">
    <property type="entry name" value="WH_DNA-bd_sf"/>
</dbReference>
<protein>
    <submittedName>
        <fullName evidence="5">Winged helix-turn-helix transcriptional regulator</fullName>
    </submittedName>
</protein>
<evidence type="ECO:0000313" key="5">
    <source>
        <dbReference type="EMBL" id="QRV02629.1"/>
    </source>
</evidence>
<evidence type="ECO:0000256" key="2">
    <source>
        <dbReference type="ARBA" id="ARBA00023125"/>
    </source>
</evidence>
<dbReference type="Gene3D" id="1.10.10.10">
    <property type="entry name" value="Winged helix-like DNA-binding domain superfamily/Winged helix DNA-binding domain"/>
    <property type="match status" value="1"/>
</dbReference>
<dbReference type="Pfam" id="PF01022">
    <property type="entry name" value="HTH_5"/>
    <property type="match status" value="1"/>
</dbReference>
<name>A0ABX7IHM1_9ACTO</name>
<evidence type="ECO:0000256" key="1">
    <source>
        <dbReference type="ARBA" id="ARBA00023015"/>
    </source>
</evidence>
<dbReference type="InterPro" id="IPR011991">
    <property type="entry name" value="ArsR-like_HTH"/>
</dbReference>